<dbReference type="RefSeq" id="WP_013835633.1">
    <property type="nucleotide sequence ID" value="NC_015581.1"/>
</dbReference>
<dbReference type="eggNOG" id="COG1663">
    <property type="taxonomic scope" value="Bacteria"/>
</dbReference>
<dbReference type="GO" id="GO:0005886">
    <property type="term" value="C:plasma membrane"/>
    <property type="evidence" value="ECO:0007669"/>
    <property type="project" value="TreeGrafter"/>
</dbReference>
<sequence>MSWPGFWLKPNWRAQLLRPLAGLVAWVAKRRFKAFKQQATHDYDNKMPFVLVVGNLVVGGSGKTPLISWLIPLLQAQGWRVGVIARGYGGVAIQNPQQVTAVSDPAVVGDEPLMLAQAFDIPIVVCRDRAAALAGLLAIESVDIVISDDGLQHYGLARDMELVVFDASRPNDGIGNGYCLPAGPLREPLDRLQQVDFVLFNGAISPVSPTSFYNPPSWLAAVDNSPPSYGFALELQQAYRLDDASQQKPLADFQGQFIYAIAGIGHPQRFFSALKQQGLDVFEKPFADHYVFSEADFAELDPTKPLVMTAKDAVKCQKFVKGVFAKDRFANTNWWVCPVKVVMDAAFESALLTKLHQHPRLSRNTAT</sequence>
<dbReference type="SUPFAM" id="SSF52540">
    <property type="entry name" value="P-loop containing nucleoside triphosphate hydrolases"/>
    <property type="match status" value="1"/>
</dbReference>
<protein>
    <recommendedName>
        <fullName evidence="4 13">Tetraacyldisaccharide 4'-kinase</fullName>
        <ecNumber evidence="3 13">2.7.1.130</ecNumber>
    </recommendedName>
    <alternativeName>
        <fullName evidence="12 13">Lipid A 4'-kinase</fullName>
    </alternativeName>
</protein>
<evidence type="ECO:0000256" key="9">
    <source>
        <dbReference type="ARBA" id="ARBA00022777"/>
    </source>
</evidence>
<evidence type="ECO:0000256" key="5">
    <source>
        <dbReference type="ARBA" id="ARBA00022516"/>
    </source>
</evidence>
<dbReference type="EC" id="2.7.1.130" evidence="3 13"/>
<dbReference type="InterPro" id="IPR003758">
    <property type="entry name" value="LpxK"/>
</dbReference>
<evidence type="ECO:0000256" key="6">
    <source>
        <dbReference type="ARBA" id="ARBA00022556"/>
    </source>
</evidence>
<comment type="function">
    <text evidence="1 13">Transfers the gamma-phosphate of ATP to the 4'-position of a tetraacyldisaccharide 1-phosphate intermediate (termed DS-1-P) to form tetraacyldisaccharide 1,4'-bis-phosphate (lipid IVA).</text>
</comment>
<organism evidence="14 15">
    <name type="scientific">Thiomicrospira cyclica (strain DSM 14477 / JCM 11371 / ALM1)</name>
    <name type="common">Thioalkalimicrobium cyclicum</name>
    <dbReference type="NCBI Taxonomy" id="717773"/>
    <lineage>
        <taxon>Bacteria</taxon>
        <taxon>Pseudomonadati</taxon>
        <taxon>Pseudomonadota</taxon>
        <taxon>Gammaproteobacteria</taxon>
        <taxon>Thiotrichales</taxon>
        <taxon>Piscirickettsiaceae</taxon>
        <taxon>Thiomicrospira</taxon>
    </lineage>
</organism>
<dbReference type="Proteomes" id="UP000009232">
    <property type="component" value="Chromosome"/>
</dbReference>
<evidence type="ECO:0000313" key="14">
    <source>
        <dbReference type="EMBL" id="AEG31856.1"/>
    </source>
</evidence>
<dbReference type="AlphaFoldDB" id="F6D8K5"/>
<dbReference type="PANTHER" id="PTHR42724">
    <property type="entry name" value="TETRAACYLDISACCHARIDE 4'-KINASE"/>
    <property type="match status" value="1"/>
</dbReference>
<evidence type="ECO:0000256" key="11">
    <source>
        <dbReference type="ARBA" id="ARBA00023098"/>
    </source>
</evidence>
<dbReference type="UniPathway" id="UPA00359">
    <property type="reaction ID" value="UER00482"/>
</dbReference>
<gene>
    <name evidence="13" type="primary">lpxK</name>
    <name evidence="14" type="ordered locus">Thicy_1089</name>
</gene>
<dbReference type="HAMAP" id="MF_00409">
    <property type="entry name" value="LpxK"/>
    <property type="match status" value="1"/>
</dbReference>
<comment type="catalytic activity">
    <reaction evidence="13">
        <text>a lipid A disaccharide + ATP = a lipid IVA + ADP + H(+)</text>
        <dbReference type="Rhea" id="RHEA:67840"/>
        <dbReference type="ChEBI" id="CHEBI:15378"/>
        <dbReference type="ChEBI" id="CHEBI:30616"/>
        <dbReference type="ChEBI" id="CHEBI:176343"/>
        <dbReference type="ChEBI" id="CHEBI:176425"/>
        <dbReference type="ChEBI" id="CHEBI:456216"/>
        <dbReference type="EC" id="2.7.1.130"/>
    </reaction>
</comment>
<dbReference type="GO" id="GO:0009244">
    <property type="term" value="P:lipopolysaccharide core region biosynthetic process"/>
    <property type="evidence" value="ECO:0007669"/>
    <property type="project" value="TreeGrafter"/>
</dbReference>
<dbReference type="GO" id="GO:0009029">
    <property type="term" value="F:lipid-A 4'-kinase activity"/>
    <property type="evidence" value="ECO:0007669"/>
    <property type="project" value="UniProtKB-UniRule"/>
</dbReference>
<comment type="similarity">
    <text evidence="13">Belongs to the LpxK family.</text>
</comment>
<evidence type="ECO:0000256" key="3">
    <source>
        <dbReference type="ARBA" id="ARBA00012071"/>
    </source>
</evidence>
<evidence type="ECO:0000256" key="13">
    <source>
        <dbReference type="HAMAP-Rule" id="MF_00409"/>
    </source>
</evidence>
<dbReference type="GO" id="GO:0009245">
    <property type="term" value="P:lipid A biosynthetic process"/>
    <property type="evidence" value="ECO:0007669"/>
    <property type="project" value="UniProtKB-UniRule"/>
</dbReference>
<evidence type="ECO:0000313" key="15">
    <source>
        <dbReference type="Proteomes" id="UP000009232"/>
    </source>
</evidence>
<comment type="pathway">
    <text evidence="2 13">Glycolipid biosynthesis; lipid IV(A) biosynthesis; lipid IV(A) from (3R)-3-hydroxytetradecanoyl-[acyl-carrier-protein] and UDP-N-acetyl-alpha-D-glucosamine: step 6/6.</text>
</comment>
<dbReference type="EMBL" id="CP002776">
    <property type="protein sequence ID" value="AEG31856.1"/>
    <property type="molecule type" value="Genomic_DNA"/>
</dbReference>
<evidence type="ECO:0000256" key="7">
    <source>
        <dbReference type="ARBA" id="ARBA00022679"/>
    </source>
</evidence>
<dbReference type="HOGENOM" id="CLU_038816_2_0_6"/>
<evidence type="ECO:0000256" key="2">
    <source>
        <dbReference type="ARBA" id="ARBA00004870"/>
    </source>
</evidence>
<dbReference type="NCBIfam" id="TIGR00682">
    <property type="entry name" value="lpxK"/>
    <property type="match status" value="1"/>
</dbReference>
<proteinExistence type="inferred from homology"/>
<keyword evidence="15" id="KW-1185">Reference proteome</keyword>
<keyword evidence="11 13" id="KW-0443">Lipid metabolism</keyword>
<dbReference type="GO" id="GO:0005524">
    <property type="term" value="F:ATP binding"/>
    <property type="evidence" value="ECO:0007669"/>
    <property type="project" value="UniProtKB-UniRule"/>
</dbReference>
<keyword evidence="9 13" id="KW-0418">Kinase</keyword>
<name>F6D8K5_THICA</name>
<dbReference type="InterPro" id="IPR027417">
    <property type="entry name" value="P-loop_NTPase"/>
</dbReference>
<dbReference type="OrthoDB" id="9766423at2"/>
<dbReference type="STRING" id="717773.Thicy_1089"/>
<evidence type="ECO:0000256" key="4">
    <source>
        <dbReference type="ARBA" id="ARBA00016436"/>
    </source>
</evidence>
<keyword evidence="5 13" id="KW-0444">Lipid biosynthesis</keyword>
<evidence type="ECO:0000256" key="1">
    <source>
        <dbReference type="ARBA" id="ARBA00002274"/>
    </source>
</evidence>
<dbReference type="Pfam" id="PF02606">
    <property type="entry name" value="LpxK"/>
    <property type="match status" value="1"/>
</dbReference>
<evidence type="ECO:0000256" key="8">
    <source>
        <dbReference type="ARBA" id="ARBA00022741"/>
    </source>
</evidence>
<keyword evidence="10 13" id="KW-0067">ATP-binding</keyword>
<keyword evidence="8 13" id="KW-0547">Nucleotide-binding</keyword>
<keyword evidence="6 13" id="KW-0441">Lipid A biosynthesis</keyword>
<evidence type="ECO:0000256" key="12">
    <source>
        <dbReference type="ARBA" id="ARBA00029757"/>
    </source>
</evidence>
<keyword evidence="7 13" id="KW-0808">Transferase</keyword>
<dbReference type="PANTHER" id="PTHR42724:SF1">
    <property type="entry name" value="TETRAACYLDISACCHARIDE 4'-KINASE, MITOCHONDRIAL-RELATED"/>
    <property type="match status" value="1"/>
</dbReference>
<dbReference type="KEGG" id="tcy:Thicy_1089"/>
<evidence type="ECO:0000256" key="10">
    <source>
        <dbReference type="ARBA" id="ARBA00022840"/>
    </source>
</evidence>
<reference evidence="14 15" key="1">
    <citation type="submission" date="2011-05" db="EMBL/GenBank/DDBJ databases">
        <title>Complete sequence of Thioalkalimicrobium cyclicum ALM1.</title>
        <authorList>
            <consortium name="US DOE Joint Genome Institute"/>
            <person name="Lucas S."/>
            <person name="Han J."/>
            <person name="Lapidus A."/>
            <person name="Cheng J.-F."/>
            <person name="Goodwin L."/>
            <person name="Pitluck S."/>
            <person name="Peters L."/>
            <person name="Mikhailova N."/>
            <person name="Davenport K."/>
            <person name="Han C."/>
            <person name="Tapia R."/>
            <person name="Land M."/>
            <person name="Hauser L."/>
            <person name="Kyrpides N."/>
            <person name="Ivanova N."/>
            <person name="Pagani I."/>
            <person name="Kappler U."/>
            <person name="Woyke T."/>
        </authorList>
    </citation>
    <scope>NUCLEOTIDE SEQUENCE [LARGE SCALE GENOMIC DNA]</scope>
    <source>
        <strain evidence="15">DSM 14477 / JCM 11371 / ALM1</strain>
    </source>
</reference>
<feature type="binding site" evidence="13">
    <location>
        <begin position="57"/>
        <end position="64"/>
    </location>
    <ligand>
        <name>ATP</name>
        <dbReference type="ChEBI" id="CHEBI:30616"/>
    </ligand>
</feature>
<accession>F6D8K5</accession>